<sequence length="210" mass="23646">MKIIVTGVSKKIKKQHVLNNITLEFRNGVFYGLYGRNGSGKTMLLRSVAGLLRPSAGKVEIDGKDIYSENKFPPSIGVIIENTSLLPQYDAFTNLKLLSKIKKIATDEDIKSAIRRVGLNPDNKLKVRKFSLGMKQRLSIAQAIFEKPDILLLDEPTNAIDENGVQEVYRIIQEEKERGATIILTSHHKQDLDILADEFIHMDHGEVIHE</sequence>
<dbReference type="PANTHER" id="PTHR42939">
    <property type="entry name" value="ABC TRANSPORTER ATP-BINDING PROTEIN ALBC-RELATED"/>
    <property type="match status" value="1"/>
</dbReference>
<dbReference type="SMART" id="SM00382">
    <property type="entry name" value="AAA"/>
    <property type="match status" value="1"/>
</dbReference>
<dbReference type="InterPro" id="IPR027417">
    <property type="entry name" value="P-loop_NTPase"/>
</dbReference>
<dbReference type="InterPro" id="IPR003439">
    <property type="entry name" value="ABC_transporter-like_ATP-bd"/>
</dbReference>
<dbReference type="Proteomes" id="UP001597458">
    <property type="component" value="Unassembled WGS sequence"/>
</dbReference>
<evidence type="ECO:0000313" key="6">
    <source>
        <dbReference type="Proteomes" id="UP001597458"/>
    </source>
</evidence>
<dbReference type="Pfam" id="PF00005">
    <property type="entry name" value="ABC_tran"/>
    <property type="match status" value="1"/>
</dbReference>
<keyword evidence="6" id="KW-1185">Reference proteome</keyword>
<evidence type="ECO:0000259" key="4">
    <source>
        <dbReference type="PROSITE" id="PS50893"/>
    </source>
</evidence>
<dbReference type="PROSITE" id="PS00211">
    <property type="entry name" value="ABC_TRANSPORTER_1"/>
    <property type="match status" value="1"/>
</dbReference>
<feature type="domain" description="ABC transporter" evidence="4">
    <location>
        <begin position="3"/>
        <end position="210"/>
    </location>
</feature>
<dbReference type="InterPro" id="IPR003593">
    <property type="entry name" value="AAA+_ATPase"/>
</dbReference>
<reference evidence="6" key="1">
    <citation type="journal article" date="2019" name="Int. J. Syst. Evol. Microbiol.">
        <title>The Global Catalogue of Microorganisms (GCM) 10K type strain sequencing project: providing services to taxonomists for standard genome sequencing and annotation.</title>
        <authorList>
            <consortium name="The Broad Institute Genomics Platform"/>
            <consortium name="The Broad Institute Genome Sequencing Center for Infectious Disease"/>
            <person name="Wu L."/>
            <person name="Ma J."/>
        </authorList>
    </citation>
    <scope>NUCLEOTIDE SEQUENCE [LARGE SCALE GENOMIC DNA]</scope>
    <source>
        <strain evidence="6">TISTR 2241</strain>
    </source>
</reference>
<evidence type="ECO:0000256" key="1">
    <source>
        <dbReference type="ARBA" id="ARBA00022448"/>
    </source>
</evidence>
<dbReference type="PROSITE" id="PS50893">
    <property type="entry name" value="ABC_TRANSPORTER_2"/>
    <property type="match status" value="1"/>
</dbReference>
<evidence type="ECO:0000313" key="5">
    <source>
        <dbReference type="EMBL" id="MFD2616032.1"/>
    </source>
</evidence>
<evidence type="ECO:0000256" key="2">
    <source>
        <dbReference type="ARBA" id="ARBA00022741"/>
    </source>
</evidence>
<dbReference type="SUPFAM" id="SSF52540">
    <property type="entry name" value="P-loop containing nucleoside triphosphate hydrolases"/>
    <property type="match status" value="1"/>
</dbReference>
<dbReference type="InterPro" id="IPR017871">
    <property type="entry name" value="ABC_transporter-like_CS"/>
</dbReference>
<dbReference type="EMBL" id="JBHUMR010000006">
    <property type="protein sequence ID" value="MFD2616032.1"/>
    <property type="molecule type" value="Genomic_DNA"/>
</dbReference>
<gene>
    <name evidence="5" type="ORF">ACFSTF_01665</name>
</gene>
<keyword evidence="1" id="KW-0813">Transport</keyword>
<name>A0ABW5PND2_9BACI</name>
<keyword evidence="2" id="KW-0547">Nucleotide-binding</keyword>
<dbReference type="GO" id="GO:0005524">
    <property type="term" value="F:ATP binding"/>
    <property type="evidence" value="ECO:0007669"/>
    <property type="project" value="UniProtKB-KW"/>
</dbReference>
<dbReference type="InterPro" id="IPR051782">
    <property type="entry name" value="ABC_Transporter_VariousFunc"/>
</dbReference>
<keyword evidence="3 5" id="KW-0067">ATP-binding</keyword>
<dbReference type="Gene3D" id="3.40.50.300">
    <property type="entry name" value="P-loop containing nucleotide triphosphate hydrolases"/>
    <property type="match status" value="1"/>
</dbReference>
<protein>
    <submittedName>
        <fullName evidence="5">ABC transporter ATP-binding protein</fullName>
    </submittedName>
</protein>
<evidence type="ECO:0000256" key="3">
    <source>
        <dbReference type="ARBA" id="ARBA00022840"/>
    </source>
</evidence>
<dbReference type="RefSeq" id="WP_141190704.1">
    <property type="nucleotide sequence ID" value="NZ_JBHUMR010000006.1"/>
</dbReference>
<comment type="caution">
    <text evidence="5">The sequence shown here is derived from an EMBL/GenBank/DDBJ whole genome shotgun (WGS) entry which is preliminary data.</text>
</comment>
<proteinExistence type="predicted"/>
<dbReference type="CDD" id="cd03230">
    <property type="entry name" value="ABC_DR_subfamily_A"/>
    <property type="match status" value="1"/>
</dbReference>
<accession>A0ABW5PND2</accession>
<dbReference type="PANTHER" id="PTHR42939:SF1">
    <property type="entry name" value="ABC TRANSPORTER ATP-BINDING PROTEIN ALBC-RELATED"/>
    <property type="match status" value="1"/>
</dbReference>
<organism evidence="5 6">
    <name type="scientific">Terrilactibacillus laevilacticus</name>
    <dbReference type="NCBI Taxonomy" id="1380157"/>
    <lineage>
        <taxon>Bacteria</taxon>
        <taxon>Bacillati</taxon>
        <taxon>Bacillota</taxon>
        <taxon>Bacilli</taxon>
        <taxon>Bacillales</taxon>
        <taxon>Bacillaceae</taxon>
        <taxon>Terrilactibacillus</taxon>
    </lineage>
</organism>